<dbReference type="InterPro" id="IPR050482">
    <property type="entry name" value="Sensor_HK_TwoCompSys"/>
</dbReference>
<gene>
    <name evidence="10" type="ORF">NI17_004745</name>
</gene>
<dbReference type="GO" id="GO:0016020">
    <property type="term" value="C:membrane"/>
    <property type="evidence" value="ECO:0007669"/>
    <property type="project" value="InterPro"/>
</dbReference>
<keyword evidence="3" id="KW-0597">Phosphoprotein</keyword>
<evidence type="ECO:0000313" key="11">
    <source>
        <dbReference type="Proteomes" id="UP000265719"/>
    </source>
</evidence>
<dbReference type="Pfam" id="PF07730">
    <property type="entry name" value="HisKA_3"/>
    <property type="match status" value="1"/>
</dbReference>
<dbReference type="KEGG" id="thao:NI17_004745"/>
<keyword evidence="7" id="KW-0067">ATP-binding</keyword>
<dbReference type="InterPro" id="IPR011712">
    <property type="entry name" value="Sig_transdc_His_kin_sub3_dim/P"/>
</dbReference>
<evidence type="ECO:0000259" key="9">
    <source>
        <dbReference type="Pfam" id="PF07730"/>
    </source>
</evidence>
<dbReference type="GO" id="GO:0000155">
    <property type="term" value="F:phosphorelay sensor kinase activity"/>
    <property type="evidence" value="ECO:0007669"/>
    <property type="project" value="InterPro"/>
</dbReference>
<dbReference type="AlphaFoldDB" id="A0A399G9Z5"/>
<keyword evidence="11" id="KW-1185">Reference proteome</keyword>
<dbReference type="GO" id="GO:0005524">
    <property type="term" value="F:ATP binding"/>
    <property type="evidence" value="ECO:0007669"/>
    <property type="project" value="UniProtKB-KW"/>
</dbReference>
<comment type="catalytic activity">
    <reaction evidence="1">
        <text>ATP + protein L-histidine = ADP + protein N-phospho-L-histidine.</text>
        <dbReference type="EC" id="2.7.13.3"/>
    </reaction>
</comment>
<accession>A0A399G9Z5</accession>
<protein>
    <recommendedName>
        <fullName evidence="2">histidine kinase</fullName>
        <ecNumber evidence="2">2.7.13.3</ecNumber>
    </recommendedName>
</protein>
<evidence type="ECO:0000256" key="6">
    <source>
        <dbReference type="ARBA" id="ARBA00022777"/>
    </source>
</evidence>
<keyword evidence="5" id="KW-0547">Nucleotide-binding</keyword>
<name>A0A399G9Z5_9ACTN</name>
<dbReference type="GO" id="GO:0046983">
    <property type="term" value="F:protein dimerization activity"/>
    <property type="evidence" value="ECO:0007669"/>
    <property type="project" value="InterPro"/>
</dbReference>
<dbReference type="Gene3D" id="3.30.565.10">
    <property type="entry name" value="Histidine kinase-like ATPase, C-terminal domain"/>
    <property type="match status" value="1"/>
</dbReference>
<evidence type="ECO:0000256" key="5">
    <source>
        <dbReference type="ARBA" id="ARBA00022741"/>
    </source>
</evidence>
<evidence type="ECO:0000256" key="1">
    <source>
        <dbReference type="ARBA" id="ARBA00000085"/>
    </source>
</evidence>
<evidence type="ECO:0000256" key="2">
    <source>
        <dbReference type="ARBA" id="ARBA00012438"/>
    </source>
</evidence>
<dbReference type="CDD" id="cd16917">
    <property type="entry name" value="HATPase_UhpB-NarQ-NarX-like"/>
    <property type="match status" value="1"/>
</dbReference>
<dbReference type="InterPro" id="IPR036890">
    <property type="entry name" value="HATPase_C_sf"/>
</dbReference>
<evidence type="ECO:0000256" key="3">
    <source>
        <dbReference type="ARBA" id="ARBA00022553"/>
    </source>
</evidence>
<keyword evidence="6 10" id="KW-0418">Kinase</keyword>
<dbReference type="EC" id="2.7.13.3" evidence="2"/>
<dbReference type="PANTHER" id="PTHR24421:SF10">
    <property type="entry name" value="NITRATE_NITRITE SENSOR PROTEIN NARQ"/>
    <property type="match status" value="1"/>
</dbReference>
<evidence type="ECO:0000256" key="8">
    <source>
        <dbReference type="ARBA" id="ARBA00023012"/>
    </source>
</evidence>
<reference evidence="10" key="1">
    <citation type="submission" date="2020-10" db="EMBL/GenBank/DDBJ databases">
        <title>De novo genome project of the cellulose decomposer Thermobifida halotolerans type strain.</title>
        <authorList>
            <person name="Nagy I."/>
            <person name="Horvath B."/>
            <person name="Kukolya J."/>
            <person name="Nagy I."/>
            <person name="Orsini M."/>
        </authorList>
    </citation>
    <scope>NUCLEOTIDE SEQUENCE</scope>
    <source>
        <strain evidence="10">DSM 44931</strain>
    </source>
</reference>
<dbReference type="Proteomes" id="UP000265719">
    <property type="component" value="Chromosome"/>
</dbReference>
<sequence>MELLDREALGGLSRLGSLLWAAANLAVGLLLWVLGVFVHRDGVDPRWLLVPLTVVCAALPLRRTRPGTGLAVATAGLAVDAAVLGPSVWPVVVYGDLLYAAAVWGGSRLVHGVVAAVTAGGVATLGLGGFLVRSMLVADGLLGLLQLIGLYTLVFVTPLTGGLSVRAHRARAELERQRAAQIARLAELDRANAVAAERARMARELHDVVANHLSAVAVQSTAALALRDFDPERVRGVLRVVRDNSVRGLAEMRRMIEVLRAGDRPDPEPVAPRLGEAGRLVAVARDAGLDVVLDGVEDVGELPARVDAAAYRIVQECLTNALRYAAPQRVRIVVGRAGASDGAVGLLVVEAVNPVAESAQHAVPEGLGAGAGLAGMRERAALLGGRLRAGPDGDGSWRVRAELPVEP</sequence>
<dbReference type="Gene3D" id="1.20.5.1930">
    <property type="match status" value="1"/>
</dbReference>
<feature type="domain" description="Signal transduction histidine kinase subgroup 3 dimerisation and phosphoacceptor" evidence="9">
    <location>
        <begin position="197"/>
        <end position="262"/>
    </location>
</feature>
<keyword evidence="8" id="KW-0902">Two-component regulatory system</keyword>
<evidence type="ECO:0000256" key="4">
    <source>
        <dbReference type="ARBA" id="ARBA00022679"/>
    </source>
</evidence>
<keyword evidence="4" id="KW-0808">Transferase</keyword>
<proteinExistence type="predicted"/>
<evidence type="ECO:0000313" key="10">
    <source>
        <dbReference type="EMBL" id="UOE21852.1"/>
    </source>
</evidence>
<evidence type="ECO:0000256" key="7">
    <source>
        <dbReference type="ARBA" id="ARBA00022840"/>
    </source>
</evidence>
<organism evidence="10 11">
    <name type="scientific">Thermobifida halotolerans</name>
    <dbReference type="NCBI Taxonomy" id="483545"/>
    <lineage>
        <taxon>Bacteria</taxon>
        <taxon>Bacillati</taxon>
        <taxon>Actinomycetota</taxon>
        <taxon>Actinomycetes</taxon>
        <taxon>Streptosporangiales</taxon>
        <taxon>Nocardiopsidaceae</taxon>
        <taxon>Thermobifida</taxon>
    </lineage>
</organism>
<dbReference type="OrthoDB" id="3288457at2"/>
<dbReference type="PANTHER" id="PTHR24421">
    <property type="entry name" value="NITRATE/NITRITE SENSOR PROTEIN NARX-RELATED"/>
    <property type="match status" value="1"/>
</dbReference>
<dbReference type="EMBL" id="CP063196">
    <property type="protein sequence ID" value="UOE21852.1"/>
    <property type="molecule type" value="Genomic_DNA"/>
</dbReference>
<dbReference type="SUPFAM" id="SSF55874">
    <property type="entry name" value="ATPase domain of HSP90 chaperone/DNA topoisomerase II/histidine kinase"/>
    <property type="match status" value="1"/>
</dbReference>